<name>A0ABN6LF56_9BACT</name>
<evidence type="ECO:0000313" key="3">
    <source>
        <dbReference type="Proteomes" id="UP001354989"/>
    </source>
</evidence>
<keyword evidence="2" id="KW-0614">Plasmid</keyword>
<organism evidence="2 3">
    <name type="scientific">Persicobacter psychrovividus</name>
    <dbReference type="NCBI Taxonomy" id="387638"/>
    <lineage>
        <taxon>Bacteria</taxon>
        <taxon>Pseudomonadati</taxon>
        <taxon>Bacteroidota</taxon>
        <taxon>Cytophagia</taxon>
        <taxon>Cytophagales</taxon>
        <taxon>Persicobacteraceae</taxon>
        <taxon>Persicobacter</taxon>
    </lineage>
</organism>
<protein>
    <submittedName>
        <fullName evidence="2">Uncharacterized protein</fullName>
    </submittedName>
</protein>
<keyword evidence="3" id="KW-1185">Reference proteome</keyword>
<dbReference type="Proteomes" id="UP001354989">
    <property type="component" value="Plasmid pPP3"/>
</dbReference>
<gene>
    <name evidence="2" type="ORF">PEPS_40960</name>
</gene>
<geneLocation type="plasmid" evidence="2 3">
    <name>pPP3</name>
</geneLocation>
<dbReference type="RefSeq" id="WP_332920201.1">
    <property type="nucleotide sequence ID" value="NZ_AP025295.1"/>
</dbReference>
<sequence>MGNLKNIFALTAFMLCSIFAFANTKGKSEVFITENEKQVEIYTNSLRFIDDMVVGEVKGMGWFVSPIEEVEQKNLDKAWAIYLREEEKAWNGDQNAQEWMDEQAKALSIYLWDEEDIK</sequence>
<accession>A0ABN6LF56</accession>
<proteinExistence type="predicted"/>
<evidence type="ECO:0000313" key="2">
    <source>
        <dbReference type="EMBL" id="BDD01816.1"/>
    </source>
</evidence>
<feature type="chain" id="PRO_5047514819" evidence="1">
    <location>
        <begin position="23"/>
        <end position="118"/>
    </location>
</feature>
<reference evidence="2 3" key="1">
    <citation type="submission" date="2021-12" db="EMBL/GenBank/DDBJ databases">
        <title>Genome sequencing of bacteria with rrn-lacking chromosome and rrn-plasmid.</title>
        <authorList>
            <person name="Anda M."/>
            <person name="Iwasaki W."/>
        </authorList>
    </citation>
    <scope>NUCLEOTIDE SEQUENCE [LARGE SCALE GENOMIC DNA]</scope>
    <source>
        <strain evidence="2 3">NBRC 101262</strain>
        <plasmid evidence="2 3">pPP3</plasmid>
    </source>
</reference>
<dbReference type="EMBL" id="AP025295">
    <property type="protein sequence ID" value="BDD01816.1"/>
    <property type="molecule type" value="Genomic_DNA"/>
</dbReference>
<evidence type="ECO:0000256" key="1">
    <source>
        <dbReference type="SAM" id="SignalP"/>
    </source>
</evidence>
<keyword evidence="1" id="KW-0732">Signal</keyword>
<feature type="signal peptide" evidence="1">
    <location>
        <begin position="1"/>
        <end position="22"/>
    </location>
</feature>